<keyword evidence="5" id="KW-1185">Reference proteome</keyword>
<evidence type="ECO:0000256" key="3">
    <source>
        <dbReference type="ARBA" id="ARBA00022900"/>
    </source>
</evidence>
<dbReference type="Pfam" id="PF00280">
    <property type="entry name" value="potato_inhibit"/>
    <property type="match status" value="1"/>
</dbReference>
<evidence type="ECO:0000313" key="4">
    <source>
        <dbReference type="EMBL" id="WMV47908.1"/>
    </source>
</evidence>
<dbReference type="GO" id="GO:0004867">
    <property type="term" value="F:serine-type endopeptidase inhibitor activity"/>
    <property type="evidence" value="ECO:0007669"/>
    <property type="project" value="UniProtKB-KW"/>
</dbReference>
<comment type="similarity">
    <text evidence="1">Belongs to the protease inhibitor I13 (potato type I serine protease inhibitor) family.</text>
</comment>
<organism evidence="4 5">
    <name type="scientific">Solanum verrucosum</name>
    <dbReference type="NCBI Taxonomy" id="315347"/>
    <lineage>
        <taxon>Eukaryota</taxon>
        <taxon>Viridiplantae</taxon>
        <taxon>Streptophyta</taxon>
        <taxon>Embryophyta</taxon>
        <taxon>Tracheophyta</taxon>
        <taxon>Spermatophyta</taxon>
        <taxon>Magnoliopsida</taxon>
        <taxon>eudicotyledons</taxon>
        <taxon>Gunneridae</taxon>
        <taxon>Pentapetalae</taxon>
        <taxon>asterids</taxon>
        <taxon>lamiids</taxon>
        <taxon>Solanales</taxon>
        <taxon>Solanaceae</taxon>
        <taxon>Solanoideae</taxon>
        <taxon>Solaneae</taxon>
        <taxon>Solanum</taxon>
    </lineage>
</organism>
<evidence type="ECO:0000256" key="1">
    <source>
        <dbReference type="ARBA" id="ARBA00008210"/>
    </source>
</evidence>
<dbReference type="EMBL" id="CP133620">
    <property type="protein sequence ID" value="WMV47908.1"/>
    <property type="molecule type" value="Genomic_DNA"/>
</dbReference>
<dbReference type="SUPFAM" id="SSF54654">
    <property type="entry name" value="CI-2 family of serine protease inhibitors"/>
    <property type="match status" value="1"/>
</dbReference>
<dbReference type="AlphaFoldDB" id="A0AAF0UM36"/>
<proteinExistence type="inferred from homology"/>
<keyword evidence="2" id="KW-0646">Protease inhibitor</keyword>
<evidence type="ECO:0000256" key="2">
    <source>
        <dbReference type="ARBA" id="ARBA00022690"/>
    </source>
</evidence>
<protein>
    <submittedName>
        <fullName evidence="4">Uncharacterized protein</fullName>
    </submittedName>
</protein>
<sequence>MIEKENPSINDVQIILNGSPVPADFRCNRVHLIDNILGNVVQIPWVA</sequence>
<accession>A0AAF0UM36</accession>
<keyword evidence="3" id="KW-0722">Serine protease inhibitor</keyword>
<dbReference type="InterPro" id="IPR036354">
    <property type="entry name" value="Prot_inh_pot1_sf"/>
</dbReference>
<reference evidence="4" key="1">
    <citation type="submission" date="2023-08" db="EMBL/GenBank/DDBJ databases">
        <title>A de novo genome assembly of Solanum verrucosum Schlechtendal, a Mexican diploid species geographically isolated from the other diploid A-genome species in potato relatives.</title>
        <authorList>
            <person name="Hosaka K."/>
        </authorList>
    </citation>
    <scope>NUCLEOTIDE SEQUENCE</scope>
    <source>
        <tissue evidence="4">Young leaves</tissue>
    </source>
</reference>
<dbReference type="GO" id="GO:0009611">
    <property type="term" value="P:response to wounding"/>
    <property type="evidence" value="ECO:0007669"/>
    <property type="project" value="InterPro"/>
</dbReference>
<dbReference type="PRINTS" id="PR00292">
    <property type="entry name" value="POTATOINHBTR"/>
</dbReference>
<evidence type="ECO:0000313" key="5">
    <source>
        <dbReference type="Proteomes" id="UP001234989"/>
    </source>
</evidence>
<dbReference type="Gene3D" id="3.30.10.10">
    <property type="entry name" value="Trypsin Inhibitor V, subunit A"/>
    <property type="match status" value="1"/>
</dbReference>
<name>A0AAF0UM36_SOLVR</name>
<gene>
    <name evidence="4" type="ORF">MTR67_041293</name>
</gene>
<dbReference type="InterPro" id="IPR000864">
    <property type="entry name" value="Prot_inh_pot1"/>
</dbReference>
<dbReference type="Proteomes" id="UP001234989">
    <property type="component" value="Chromosome 9"/>
</dbReference>